<dbReference type="InterPro" id="IPR012871">
    <property type="entry name" value="DUF1668_ORYSA"/>
</dbReference>
<dbReference type="Gramene" id="TraesRN1A0100321000.1">
    <property type="protein sequence ID" value="TraesRN1A0100321000.1"/>
    <property type="gene ID" value="TraesRN1A0100321000"/>
</dbReference>
<proteinExistence type="predicted"/>
<dbReference type="Gramene" id="TraesWEE_scaffold_014407_01G000300.1">
    <property type="protein sequence ID" value="TraesWEE_scaffold_014407_01G000300.1"/>
    <property type="gene ID" value="TraesWEE_scaffold_014407_01G000300"/>
</dbReference>
<reference evidence="2" key="2">
    <citation type="submission" date="2018-10" db="UniProtKB">
        <authorList>
            <consortium name="EnsemblPlants"/>
        </authorList>
    </citation>
    <scope>IDENTIFICATION</scope>
</reference>
<feature type="region of interest" description="Disordered" evidence="1">
    <location>
        <begin position="1"/>
        <end position="32"/>
    </location>
</feature>
<protein>
    <submittedName>
        <fullName evidence="2">Uncharacterized protein</fullName>
    </submittedName>
</protein>
<dbReference type="Pfam" id="PF07893">
    <property type="entry name" value="DUF1668"/>
    <property type="match status" value="1"/>
</dbReference>
<evidence type="ECO:0000256" key="1">
    <source>
        <dbReference type="SAM" id="MobiDB-lite"/>
    </source>
</evidence>
<dbReference type="Proteomes" id="UP000019116">
    <property type="component" value="Chromosome 1A"/>
</dbReference>
<evidence type="ECO:0000313" key="3">
    <source>
        <dbReference type="Proteomes" id="UP000019116"/>
    </source>
</evidence>
<dbReference type="Gramene" id="TraesCS1A03G0288600.1">
    <property type="protein sequence ID" value="TraesCS1A03G0288600.1.CDS"/>
    <property type="gene ID" value="TraesCS1A03G0288600"/>
</dbReference>
<dbReference type="Gramene" id="TraesROB_scaffold_048437_01G000300.1">
    <property type="protein sequence ID" value="TraesROB_scaffold_048437_01G000300.1"/>
    <property type="gene ID" value="TraesROB_scaffold_048437_01G000300"/>
</dbReference>
<dbReference type="Gramene" id="TraesCAD_scaffold_020818_01G000300.1">
    <property type="protein sequence ID" value="TraesCAD_scaffold_020818_01G000300.1"/>
    <property type="gene ID" value="TraesCAD_scaffold_020818_01G000300"/>
</dbReference>
<dbReference type="EnsemblPlants" id="TraesCS1A02G118000.1">
    <property type="protein sequence ID" value="TraesCS1A02G118000.1"/>
    <property type="gene ID" value="TraesCS1A02G118000"/>
</dbReference>
<keyword evidence="3" id="KW-1185">Reference proteome</keyword>
<evidence type="ECO:0000313" key="2">
    <source>
        <dbReference type="EnsemblPlants" id="TraesCS1A02G118000.1"/>
    </source>
</evidence>
<reference evidence="2" key="1">
    <citation type="submission" date="2018-08" db="EMBL/GenBank/DDBJ databases">
        <authorList>
            <person name="Rossello M."/>
        </authorList>
    </citation>
    <scope>NUCLEOTIDE SEQUENCE [LARGE SCALE GENOMIC DNA]</scope>
    <source>
        <strain evidence="2">cv. Chinese Spring</strain>
    </source>
</reference>
<dbReference type="Gramene" id="TraesCS1A02G118000.1">
    <property type="protein sequence ID" value="TraesCS1A02G118000.1"/>
    <property type="gene ID" value="TraesCS1A02G118000"/>
</dbReference>
<organism evidence="2">
    <name type="scientific">Triticum aestivum</name>
    <name type="common">Wheat</name>
    <dbReference type="NCBI Taxonomy" id="4565"/>
    <lineage>
        <taxon>Eukaryota</taxon>
        <taxon>Viridiplantae</taxon>
        <taxon>Streptophyta</taxon>
        <taxon>Embryophyta</taxon>
        <taxon>Tracheophyta</taxon>
        <taxon>Spermatophyta</taxon>
        <taxon>Magnoliopsida</taxon>
        <taxon>Liliopsida</taxon>
        <taxon>Poales</taxon>
        <taxon>Poaceae</taxon>
        <taxon>BOP clade</taxon>
        <taxon>Pooideae</taxon>
        <taxon>Triticodae</taxon>
        <taxon>Triticeae</taxon>
        <taxon>Triticinae</taxon>
        <taxon>Triticum</taxon>
    </lineage>
</organism>
<dbReference type="OrthoDB" id="10372877at2759"/>
<dbReference type="PANTHER" id="PTHR33085">
    <property type="entry name" value="OS12G0113100 PROTEIN-RELATED"/>
    <property type="match status" value="1"/>
</dbReference>
<accession>A0A3B5XWU4</accession>
<dbReference type="AlphaFoldDB" id="A0A3B5XWU4"/>
<dbReference type="PANTHER" id="PTHR33085:SF105">
    <property type="entry name" value="DUF1618 DOMAIN-CONTAINING PROTEIN"/>
    <property type="match status" value="1"/>
</dbReference>
<dbReference type="OMA" id="HRCVATT"/>
<dbReference type="Gramene" id="TraesCLE_scaffold_020053_01G000400.1">
    <property type="protein sequence ID" value="TraesCLE_scaffold_020053_01G000400.1"/>
    <property type="gene ID" value="TraesCLE_scaffold_020053_01G000400"/>
</dbReference>
<sequence length="339" mass="38530">MMNRRIDSPEEEQMIGGVRKRRQGQASYSERTGKKLEKQKHLYLLIDDWSKGFTLHKIDKDTNYSDLREPGVLRLIAPVPRRCMTFAAMGGNIFITTNPRRPGCRCFKNSRLTETAGLAVGPPLPEPLLCHHRCVATTDALYAFPCFVQNTQQDFFQAMSLAPTENDDPWAPRPTMDWRWQSVPSPWPFTKEVIDSYALHPDGRTIFLTAHSKYDGPSPCPSAMSTFSFDTKGQRWRSHGDWPLPFRGQGYFDSQLDAWVGLQKDGTICSCQVASRTSTTQSQPDWKTVKERFFSKPPDSKRRLAAPMDATLTHLGNAQFCLVECATRGSRVQGCFWRP</sequence>
<name>A0A3B5XWU4_WHEAT</name>